<reference evidence="1 2" key="1">
    <citation type="submission" date="2020-03" db="EMBL/GenBank/DDBJ databases">
        <authorList>
            <person name="Sun Q."/>
        </authorList>
    </citation>
    <scope>NUCLEOTIDE SEQUENCE [LARGE SCALE GENOMIC DNA]</scope>
    <source>
        <strain evidence="1 2">KACC 21451</strain>
    </source>
</reference>
<name>A0A846TTR3_9BACI</name>
<organism evidence="1 2">
    <name type="scientific">Mesobacillus selenatarsenatis</name>
    <dbReference type="NCBI Taxonomy" id="388741"/>
    <lineage>
        <taxon>Bacteria</taxon>
        <taxon>Bacillati</taxon>
        <taxon>Bacillota</taxon>
        <taxon>Bacilli</taxon>
        <taxon>Bacillales</taxon>
        <taxon>Bacillaceae</taxon>
        <taxon>Mesobacillus</taxon>
    </lineage>
</organism>
<dbReference type="Proteomes" id="UP000587942">
    <property type="component" value="Unassembled WGS sequence"/>
</dbReference>
<protein>
    <submittedName>
        <fullName evidence="1">Uncharacterized protein</fullName>
    </submittedName>
</protein>
<dbReference type="EMBL" id="JAAVUM010000005">
    <property type="protein sequence ID" value="NKE05761.1"/>
    <property type="molecule type" value="Genomic_DNA"/>
</dbReference>
<proteinExistence type="predicted"/>
<dbReference type="RefSeq" id="WP_167832183.1">
    <property type="nucleotide sequence ID" value="NZ_JAAVUM010000005.1"/>
</dbReference>
<dbReference type="AlphaFoldDB" id="A0A846TTR3"/>
<gene>
    <name evidence="1" type="ORF">GWK17_09830</name>
</gene>
<evidence type="ECO:0000313" key="2">
    <source>
        <dbReference type="Proteomes" id="UP000587942"/>
    </source>
</evidence>
<comment type="caution">
    <text evidence="1">The sequence shown here is derived from an EMBL/GenBank/DDBJ whole genome shotgun (WGS) entry which is preliminary data.</text>
</comment>
<sequence length="102" mass="12369">MEDERTRDLFGFKLRRDHDESSDQQEQGYDYFDHFMFGRSREIEEVEESVNNDFLLNKYLRKIDLDEVMHHVDTLITSARELKPLMGKVRPLFDHFIEKNKS</sequence>
<evidence type="ECO:0000313" key="1">
    <source>
        <dbReference type="EMBL" id="NKE05761.1"/>
    </source>
</evidence>
<accession>A0A846TTR3</accession>